<organism evidence="1">
    <name type="scientific">Abyssobacteria bacterium (strain SURF_5)</name>
    <dbReference type="NCBI Taxonomy" id="2093360"/>
    <lineage>
        <taxon>Bacteria</taxon>
        <taxon>Pseudomonadati</taxon>
        <taxon>Candidatus Hydrogenedentota</taxon>
        <taxon>Candidatus Abyssobacteria</taxon>
    </lineage>
</organism>
<reference evidence="1" key="2">
    <citation type="submission" date="2018-03" db="EMBL/GenBank/DDBJ databases">
        <authorList>
            <person name="Keele B.F."/>
        </authorList>
    </citation>
    <scope>NUCLEOTIDE SEQUENCE</scope>
    <source>
        <strain evidence="1">SURF_5</strain>
    </source>
</reference>
<reference evidence="1" key="1">
    <citation type="journal article" date="2017" name="ISME J.">
        <title>Energy and carbon metabolisms in a deep terrestrial subsurface fluid microbial community.</title>
        <authorList>
            <person name="Momper L."/>
            <person name="Jungbluth S.P."/>
            <person name="Lee M.D."/>
            <person name="Amend J.P."/>
        </authorList>
    </citation>
    <scope>NUCLEOTIDE SEQUENCE [LARGE SCALE GENOMIC DNA]</scope>
    <source>
        <strain evidence="1">SURF_5</strain>
    </source>
</reference>
<accession>A0A3A4P890</accession>
<proteinExistence type="predicted"/>
<sequence length="70" mass="8324">MRDIEKEYPAKQFVTKLRRLADCIEQGKLFRIQVAGERVTVPPNAVINIEHEREGNNEEIEFQLKWKLTR</sequence>
<dbReference type="EMBL" id="QZKU01000004">
    <property type="protein sequence ID" value="RJP26746.1"/>
    <property type="molecule type" value="Genomic_DNA"/>
</dbReference>
<name>A0A3A4P890_ABYX5</name>
<dbReference type="Proteomes" id="UP000265882">
    <property type="component" value="Unassembled WGS sequence"/>
</dbReference>
<gene>
    <name evidence="1" type="ORF">C4520_00250</name>
</gene>
<dbReference type="AlphaFoldDB" id="A0A3A4P890"/>
<protein>
    <submittedName>
        <fullName evidence="1">Amphi-Trp domain-containing protein</fullName>
    </submittedName>
</protein>
<evidence type="ECO:0000313" key="1">
    <source>
        <dbReference type="EMBL" id="RJP26746.1"/>
    </source>
</evidence>
<dbReference type="InterPro" id="IPR027598">
    <property type="entry name" value="Amphi-Trp_dom"/>
</dbReference>
<comment type="caution">
    <text evidence="1">The sequence shown here is derived from an EMBL/GenBank/DDBJ whole genome shotgun (WGS) entry which is preliminary data.</text>
</comment>
<dbReference type="NCBIfam" id="TIGR04354">
    <property type="entry name" value="amphi-Trp"/>
    <property type="match status" value="1"/>
</dbReference>